<dbReference type="EMBL" id="JAEEAQ010000814">
    <property type="protein sequence ID" value="MBI0319355.1"/>
    <property type="molecule type" value="Genomic_DNA"/>
</dbReference>
<feature type="region of interest" description="Disordered" evidence="1">
    <location>
        <begin position="262"/>
        <end position="287"/>
    </location>
</feature>
<feature type="domain" description="DUF3631" evidence="2">
    <location>
        <begin position="178"/>
        <end position="263"/>
    </location>
</feature>
<dbReference type="InterPro" id="IPR022081">
    <property type="entry name" value="DUF3631"/>
</dbReference>
<evidence type="ECO:0000256" key="1">
    <source>
        <dbReference type="SAM" id="MobiDB-lite"/>
    </source>
</evidence>
<accession>A0ABS0RPH3</accession>
<reference evidence="3 4" key="1">
    <citation type="submission" date="2020-12" db="EMBL/GenBank/DDBJ databases">
        <authorList>
            <person name="Kusuma A.B."/>
            <person name="Nouioui I."/>
            <person name="Goodfellow M."/>
        </authorList>
    </citation>
    <scope>NUCLEOTIDE SEQUENCE [LARGE SCALE GENOMIC DNA]</scope>
    <source>
        <strain evidence="3 4">DSM 41764</strain>
    </source>
</reference>
<evidence type="ECO:0000259" key="2">
    <source>
        <dbReference type="Pfam" id="PF12307"/>
    </source>
</evidence>
<evidence type="ECO:0000313" key="4">
    <source>
        <dbReference type="Proteomes" id="UP000638849"/>
    </source>
</evidence>
<dbReference type="Proteomes" id="UP000638849">
    <property type="component" value="Unassembled WGS sequence"/>
</dbReference>
<comment type="caution">
    <text evidence="3">The sequence shown here is derived from an EMBL/GenBank/DDBJ whole genome shotgun (WGS) entry which is preliminary data.</text>
</comment>
<evidence type="ECO:0000313" key="3">
    <source>
        <dbReference type="EMBL" id="MBI0319355.1"/>
    </source>
</evidence>
<gene>
    <name evidence="3" type="ORF">JBF12_41560</name>
</gene>
<name>A0ABS0RPH3_9ACTN</name>
<proteinExistence type="predicted"/>
<sequence>MTTTSPIDGAGLLDEIEAFHRRFTAFPTPAAYAAVTLWSAHTHLQDAFESTPRLAFLSPGPGSGSTQGLAVCGTLVPQPMTAADTSPAALFRAVSGQDGRRPTILFHEIDTLLGSQARGAEELLGLIIAGHRRTGVSYRSMRDGGQQAVQAFPSYAAMAVASLGRLPEAILSRSVVIRMHRPAPSERLEAFRARIHRPEGHALRDRLAAWAHSVRARIDGARPGMPEGVSARSADVWEPLLAVADTAGGDWPRRAREACTALAPLPEHPSTRTHQTTVSTKEEKNAA</sequence>
<organism evidence="3 4">
    <name type="scientific">Streptomyces javensis</name>
    <dbReference type="NCBI Taxonomy" id="114698"/>
    <lineage>
        <taxon>Bacteria</taxon>
        <taxon>Bacillati</taxon>
        <taxon>Actinomycetota</taxon>
        <taxon>Actinomycetes</taxon>
        <taxon>Kitasatosporales</taxon>
        <taxon>Streptomycetaceae</taxon>
        <taxon>Streptomyces</taxon>
        <taxon>Streptomyces violaceusniger group</taxon>
    </lineage>
</organism>
<keyword evidence="4" id="KW-1185">Reference proteome</keyword>
<protein>
    <submittedName>
        <fullName evidence="3">DUF3631 domain-containing protein</fullName>
    </submittedName>
</protein>
<dbReference type="Pfam" id="PF12307">
    <property type="entry name" value="DUF3631"/>
    <property type="match status" value="1"/>
</dbReference>